<dbReference type="AlphaFoldDB" id="A0A915KJS7"/>
<dbReference type="WBParaSite" id="nRc.2.0.1.t39075-RA">
    <property type="protein sequence ID" value="nRc.2.0.1.t39075-RA"/>
    <property type="gene ID" value="nRc.2.0.1.g39075"/>
</dbReference>
<accession>A0A915KJS7</accession>
<dbReference type="Proteomes" id="UP000887565">
    <property type="component" value="Unplaced"/>
</dbReference>
<reference evidence="2" key="1">
    <citation type="submission" date="2022-11" db="UniProtKB">
        <authorList>
            <consortium name="WormBaseParasite"/>
        </authorList>
    </citation>
    <scope>IDENTIFICATION</scope>
</reference>
<protein>
    <submittedName>
        <fullName evidence="2">Uncharacterized protein</fullName>
    </submittedName>
</protein>
<keyword evidence="1" id="KW-1185">Reference proteome</keyword>
<sequence>MAQLQSKDEDLKAISKKLGAHSSTMSQSNFYVDQGIQYRETFGEAEDQ</sequence>
<proteinExistence type="predicted"/>
<organism evidence="1 2">
    <name type="scientific">Romanomermis culicivorax</name>
    <name type="common">Nematode worm</name>
    <dbReference type="NCBI Taxonomy" id="13658"/>
    <lineage>
        <taxon>Eukaryota</taxon>
        <taxon>Metazoa</taxon>
        <taxon>Ecdysozoa</taxon>
        <taxon>Nematoda</taxon>
        <taxon>Enoplea</taxon>
        <taxon>Dorylaimia</taxon>
        <taxon>Mermithida</taxon>
        <taxon>Mermithoidea</taxon>
        <taxon>Mermithidae</taxon>
        <taxon>Romanomermis</taxon>
    </lineage>
</organism>
<name>A0A915KJS7_ROMCU</name>
<evidence type="ECO:0000313" key="2">
    <source>
        <dbReference type="WBParaSite" id="nRc.2.0.1.t39075-RA"/>
    </source>
</evidence>
<evidence type="ECO:0000313" key="1">
    <source>
        <dbReference type="Proteomes" id="UP000887565"/>
    </source>
</evidence>